<evidence type="ECO:0000256" key="4">
    <source>
        <dbReference type="ARBA" id="ARBA00012095"/>
    </source>
</evidence>
<dbReference type="NCBIfam" id="TIGR02364">
    <property type="entry name" value="dha_pts"/>
    <property type="match status" value="1"/>
</dbReference>
<dbReference type="PROSITE" id="PS00369">
    <property type="entry name" value="PTS_HPR_HIS"/>
    <property type="match status" value="1"/>
</dbReference>
<dbReference type="InterPro" id="IPR039643">
    <property type="entry name" value="DhaM"/>
</dbReference>
<name>A0ABU1T127_9ACTO</name>
<accession>A0ABU1T127</accession>
<dbReference type="PANTHER" id="PTHR38594:SF1">
    <property type="entry name" value="PEP-DEPENDENT DIHYDROXYACETONE KINASE, PHOSPHORYL DONOR SUBUNIT DHAM"/>
    <property type="match status" value="1"/>
</dbReference>
<dbReference type="InterPro" id="IPR001020">
    <property type="entry name" value="PTS_HPr_His_P_site"/>
</dbReference>
<gene>
    <name evidence="10" type="ORF">J2S36_000586</name>
</gene>
<dbReference type="SUPFAM" id="SSF55594">
    <property type="entry name" value="HPr-like"/>
    <property type="match status" value="1"/>
</dbReference>
<reference evidence="10 11" key="1">
    <citation type="submission" date="2023-07" db="EMBL/GenBank/DDBJ databases">
        <title>Sequencing the genomes of 1000 actinobacteria strains.</title>
        <authorList>
            <person name="Klenk H.-P."/>
        </authorList>
    </citation>
    <scope>NUCLEOTIDE SEQUENCE [LARGE SCALE GENOMIC DNA]</scope>
    <source>
        <strain evidence="10 11">DSM 15539</strain>
    </source>
</reference>
<evidence type="ECO:0000256" key="1">
    <source>
        <dbReference type="ARBA" id="ARBA00001113"/>
    </source>
</evidence>
<evidence type="ECO:0000259" key="8">
    <source>
        <dbReference type="PROSITE" id="PS51096"/>
    </source>
</evidence>
<evidence type="ECO:0000256" key="7">
    <source>
        <dbReference type="ARBA" id="ARBA00046577"/>
    </source>
</evidence>
<evidence type="ECO:0000259" key="9">
    <source>
        <dbReference type="PROSITE" id="PS51350"/>
    </source>
</evidence>
<dbReference type="Gene3D" id="3.30.1340.10">
    <property type="entry name" value="HPr-like"/>
    <property type="match status" value="1"/>
</dbReference>
<dbReference type="RefSeq" id="WP_309955349.1">
    <property type="nucleotide sequence ID" value="NZ_JAVDUJ010000001.1"/>
</dbReference>
<dbReference type="PANTHER" id="PTHR38594">
    <property type="entry name" value="PEP-DEPENDENT DIHYDROXYACETONE KINASE, PHOSPHORYL DONOR SUBUNIT DHAM"/>
    <property type="match status" value="1"/>
</dbReference>
<sequence>MSVSLILVSHSKQLAAGLAELAAQMARDVNVIPVGGRDDGAIGTSFDLIEEAISAQLDSGKEVLVLTDLGSATMTVESVLEFIADDAAFFVAAPFVEGTIAAAVAAQSGKGLRECAQVAAQAADSFNAPQVAGVAASAAESATYARTVIVADSVGLHARPAARIAQMAAATDGAVLLNGEPADSLLKIMTLGINHGEEVTISTVSAQFQQVVDEIADAISAGLDG</sequence>
<dbReference type="InterPro" id="IPR004701">
    <property type="entry name" value="PTS_EIIA_man-typ"/>
</dbReference>
<feature type="domain" description="HPr" evidence="9">
    <location>
        <begin position="143"/>
        <end position="225"/>
    </location>
</feature>
<dbReference type="NCBIfam" id="TIGR01003">
    <property type="entry name" value="PTS_HPr_family"/>
    <property type="match status" value="1"/>
</dbReference>
<dbReference type="EC" id="2.7.1.121" evidence="4"/>
<proteinExistence type="predicted"/>
<comment type="caution">
    <text evidence="10">The sequence shown here is derived from an EMBL/GenBank/DDBJ whole genome shotgun (WGS) entry which is preliminary data.</text>
</comment>
<dbReference type="Pfam" id="PF00381">
    <property type="entry name" value="PTS-HPr"/>
    <property type="match status" value="1"/>
</dbReference>
<evidence type="ECO:0000256" key="3">
    <source>
        <dbReference type="ARBA" id="ARBA00003681"/>
    </source>
</evidence>
<comment type="function">
    <text evidence="3">General (non sugar-specific) component of the phosphoenolpyruvate-dependent sugar phosphotransferase system (sugar PTS). This major carbohydrate active-transport system catalyzes the phosphorylation of incoming sugar substrates concomitantly with their translocation across the cell membrane. The phosphoryl group from phosphoenolpyruvate (PEP) is transferred to the phosphoryl carrier protein HPr by enzyme I. Phospho-HPr then transfers it to the PTS EIIA domain.</text>
</comment>
<comment type="catalytic activity">
    <reaction evidence="1">
        <text>dihydroxyacetone + phosphoenolpyruvate = dihydroxyacetone phosphate + pyruvate</text>
        <dbReference type="Rhea" id="RHEA:18381"/>
        <dbReference type="ChEBI" id="CHEBI:15361"/>
        <dbReference type="ChEBI" id="CHEBI:16016"/>
        <dbReference type="ChEBI" id="CHEBI:57642"/>
        <dbReference type="ChEBI" id="CHEBI:58702"/>
        <dbReference type="EC" id="2.7.1.121"/>
    </reaction>
</comment>
<dbReference type="Pfam" id="PF03610">
    <property type="entry name" value="EIIA-man"/>
    <property type="match status" value="1"/>
</dbReference>
<dbReference type="Gene3D" id="3.40.50.510">
    <property type="entry name" value="Phosphotransferase system, mannose-type IIA component"/>
    <property type="match status" value="1"/>
</dbReference>
<dbReference type="EMBL" id="JAVDUJ010000001">
    <property type="protein sequence ID" value="MDR6939043.1"/>
    <property type="molecule type" value="Genomic_DNA"/>
</dbReference>
<keyword evidence="11" id="KW-1185">Reference proteome</keyword>
<keyword evidence="6" id="KW-0808">Transferase</keyword>
<evidence type="ECO:0000313" key="11">
    <source>
        <dbReference type="Proteomes" id="UP001266099"/>
    </source>
</evidence>
<dbReference type="Proteomes" id="UP001266099">
    <property type="component" value="Unassembled WGS sequence"/>
</dbReference>
<evidence type="ECO:0000313" key="10">
    <source>
        <dbReference type="EMBL" id="MDR6939043.1"/>
    </source>
</evidence>
<dbReference type="InterPro" id="IPR036662">
    <property type="entry name" value="PTS_EIIA_man-typ_sf"/>
</dbReference>
<dbReference type="InterPro" id="IPR035895">
    <property type="entry name" value="HPr-like_sf"/>
</dbReference>
<organism evidence="10 11">
    <name type="scientific">Arcanobacterium hippocoleae</name>
    <dbReference type="NCBI Taxonomy" id="149017"/>
    <lineage>
        <taxon>Bacteria</taxon>
        <taxon>Bacillati</taxon>
        <taxon>Actinomycetota</taxon>
        <taxon>Actinomycetes</taxon>
        <taxon>Actinomycetales</taxon>
        <taxon>Actinomycetaceae</taxon>
        <taxon>Arcanobacterium</taxon>
    </lineage>
</organism>
<comment type="subunit">
    <text evidence="7">Homodimer. The dihydroxyacetone kinase complex is composed of a homodimer of DhaM, a homodimer of DhaK and the subunit DhaL.</text>
</comment>
<evidence type="ECO:0000256" key="6">
    <source>
        <dbReference type="ARBA" id="ARBA00022679"/>
    </source>
</evidence>
<dbReference type="SUPFAM" id="SSF53062">
    <property type="entry name" value="PTS system fructose IIA component-like"/>
    <property type="match status" value="1"/>
</dbReference>
<feature type="domain" description="PTS EIIA type-4" evidence="8">
    <location>
        <begin position="2"/>
        <end position="126"/>
    </location>
</feature>
<evidence type="ECO:0000256" key="2">
    <source>
        <dbReference type="ARBA" id="ARBA00002788"/>
    </source>
</evidence>
<comment type="function">
    <text evidence="2">Component of the dihydroxyacetone kinase complex, which is responsible for the phosphoenolpyruvate (PEP)-dependent phosphorylation of dihydroxyacetone. DhaM serves as the phosphoryl donor. Is phosphorylated by phosphoenolpyruvate in an EI- and HPr-dependent reaction, and a phosphorelay system on histidine residues finally leads to phosphoryl transfer to DhaL and dihydroxyacetone.</text>
</comment>
<evidence type="ECO:0000256" key="5">
    <source>
        <dbReference type="ARBA" id="ARBA00020422"/>
    </source>
</evidence>
<dbReference type="InterPro" id="IPR012844">
    <property type="entry name" value="DhaM_N"/>
</dbReference>
<dbReference type="PROSITE" id="PS51350">
    <property type="entry name" value="PTS_HPR_DOM"/>
    <property type="match status" value="1"/>
</dbReference>
<dbReference type="PROSITE" id="PS51096">
    <property type="entry name" value="PTS_EIIA_TYPE_4"/>
    <property type="match status" value="1"/>
</dbReference>
<dbReference type="InterPro" id="IPR000032">
    <property type="entry name" value="HPr-like"/>
</dbReference>
<protein>
    <recommendedName>
        <fullName evidence="5">Phosphocarrier protein HPr</fullName>
        <ecNumber evidence="4">2.7.1.121</ecNumber>
    </recommendedName>
</protein>